<dbReference type="InterPro" id="IPR031161">
    <property type="entry name" value="Peptidase_M60_dom"/>
</dbReference>
<dbReference type="PANTHER" id="PTHR15730">
    <property type="entry name" value="EXPERIMENTAL AUTOIMMUNE PROSTATITIS ANTIGEN 2-RELATED"/>
    <property type="match status" value="1"/>
</dbReference>
<dbReference type="RefSeq" id="XP_068347523.1">
    <property type="nucleotide sequence ID" value="XM_068512643.1"/>
</dbReference>
<sequence length="733" mass="83944">MGCSFSSRSPRVSGARVVNKQQKGRTDIPSARSEGPKKLLGGFFSVDIRDSFQFMKKSVRKIKCPGGKVPILCLNDDSFPVVLISLYFGDDKMIKIRLPIVAASVHALGRLICFSHIELLFNEYFYEENTRHFLNNCFSWLTANTSVMIPVLLLGISRIYRDDILRSLKALDLMIEYSDTSKNLEKYKFIIITSDINITQDMYEDLINYSANGGGIAVFYVPSENFESPNGHQINKFLFQYGLSYAFGILSNHNRRPQNIIVSQSFDTVKYYSLNPLIDKFVDMLKLPNINIQALDSVVTMLRCYIMVLPDSELEVIMELHDAIWNFLRNTNYRVEGKICPDAMHVIVLVLLQDLTWRIPPDRLPIYPDIDIFPGESGNLELEDYVVDLKIKDEALYSTGLWLPPGVIGTITVDGEYPKDSVIIQIGSHSQSILMESGPWARWPFVVYSYPLDDLEIRVITNLGGIVYLAVSRLKEPVHIRLKFHKFCCYPRYISHKPDVWEKTKNLDVPWGEIQSKMIIFTLPKNKLDEIQDLNAALGRIDFIIKKISKLLSYEVVRPYRVVFDVQKLSSIPTPENIIMMHVDDIPGILIHSDQPNGSLFSLIRVLIKVSIKEGFFDDITEVAFSALEATIIFKEIFPKFDLLSADFFEAPPLYNELSTIHFKINDKIIPTVLKNSLTYQPKENEFPDDRWVSFIESICKIGKINFTKLFENTIPIPLNISSYIEKYPPVEL</sequence>
<evidence type="ECO:0000256" key="1">
    <source>
        <dbReference type="SAM" id="MobiDB-lite"/>
    </source>
</evidence>
<feature type="compositionally biased region" description="Polar residues" evidence="1">
    <location>
        <begin position="1"/>
        <end position="10"/>
    </location>
</feature>
<dbReference type="InterPro" id="IPR051244">
    <property type="entry name" value="TCAF"/>
</dbReference>
<dbReference type="Proteomes" id="UP000179807">
    <property type="component" value="Unassembled WGS sequence"/>
</dbReference>
<evidence type="ECO:0000313" key="4">
    <source>
        <dbReference type="Proteomes" id="UP000179807"/>
    </source>
</evidence>
<accession>A0A1J4J4Z4</accession>
<feature type="domain" description="Peptidase M60" evidence="2">
    <location>
        <begin position="394"/>
        <end position="703"/>
    </location>
</feature>
<protein>
    <recommendedName>
        <fullName evidence="2">Peptidase M60 domain-containing protein</fullName>
    </recommendedName>
</protein>
<organism evidence="3 4">
    <name type="scientific">Tritrichomonas foetus</name>
    <dbReference type="NCBI Taxonomy" id="1144522"/>
    <lineage>
        <taxon>Eukaryota</taxon>
        <taxon>Metamonada</taxon>
        <taxon>Parabasalia</taxon>
        <taxon>Tritrichomonadida</taxon>
        <taxon>Tritrichomonadidae</taxon>
        <taxon>Tritrichomonas</taxon>
    </lineage>
</organism>
<evidence type="ECO:0000259" key="2">
    <source>
        <dbReference type="PROSITE" id="PS51723"/>
    </source>
</evidence>
<gene>
    <name evidence="3" type="ORF">TRFO_39432</name>
</gene>
<dbReference type="PANTHER" id="PTHR15730:SF5">
    <property type="entry name" value="SI:CH211-210B2.2-RELATED"/>
    <property type="match status" value="1"/>
</dbReference>
<keyword evidence="4" id="KW-1185">Reference proteome</keyword>
<dbReference type="PROSITE" id="PS51723">
    <property type="entry name" value="PEPTIDASE_M60"/>
    <property type="match status" value="1"/>
</dbReference>
<dbReference type="EMBL" id="MLAK01001323">
    <property type="protein sequence ID" value="OHS94386.1"/>
    <property type="molecule type" value="Genomic_DNA"/>
</dbReference>
<comment type="caution">
    <text evidence="3">The sequence shown here is derived from an EMBL/GenBank/DDBJ whole genome shotgun (WGS) entry which is preliminary data.</text>
</comment>
<evidence type="ECO:0000313" key="3">
    <source>
        <dbReference type="EMBL" id="OHS94386.1"/>
    </source>
</evidence>
<feature type="region of interest" description="Disordered" evidence="1">
    <location>
        <begin position="1"/>
        <end position="34"/>
    </location>
</feature>
<dbReference type="AlphaFoldDB" id="A0A1J4J4Z4"/>
<dbReference type="VEuPathDB" id="TrichDB:TRFO_39432"/>
<reference evidence="3" key="1">
    <citation type="submission" date="2016-10" db="EMBL/GenBank/DDBJ databases">
        <authorList>
            <person name="Benchimol M."/>
            <person name="Almeida L.G."/>
            <person name="Vasconcelos A.T."/>
            <person name="Perreira-Neves A."/>
            <person name="Rosa I.A."/>
            <person name="Tasca T."/>
            <person name="Bogo M.R."/>
            <person name="de Souza W."/>
        </authorList>
    </citation>
    <scope>NUCLEOTIDE SEQUENCE [LARGE SCALE GENOMIC DNA]</scope>
    <source>
        <strain evidence="3">K</strain>
    </source>
</reference>
<dbReference type="SMART" id="SM01276">
    <property type="entry name" value="M60-like"/>
    <property type="match status" value="1"/>
</dbReference>
<dbReference type="InterPro" id="IPR035423">
    <property type="entry name" value="M60-like_N"/>
</dbReference>
<proteinExistence type="predicted"/>
<name>A0A1J4J4Z4_9EUKA</name>
<dbReference type="Pfam" id="PF17291">
    <property type="entry name" value="M60-like_N"/>
    <property type="match status" value="1"/>
</dbReference>
<dbReference type="OrthoDB" id="10260387at2759"/>
<dbReference type="GeneID" id="94847347"/>